<gene>
    <name evidence="3" type="ORF">D3H65_07205</name>
</gene>
<sequence length="191" mass="22596">MRWRVSWPPKCRPGRTNISIHFIPMESSSRYGTITKGPEGYSVRIERLFAYPMEQVWQAITDPTKVAIWLAEVTMELEEGAPMRLHFTNTNCDCRGEVTRIKQPSLLEYTWQLEQEPPSLVRWELFPVGNMACRLVLTHQQLTGDVSSFAAGWHVHLDILEELLNDKVDSFYWTWQMWKPKYEEYKERFKP</sequence>
<proteinExistence type="inferred from homology"/>
<dbReference type="InterPro" id="IPR013538">
    <property type="entry name" value="ASHA1/2-like_C"/>
</dbReference>
<comment type="similarity">
    <text evidence="1">Belongs to the AHA1 family.</text>
</comment>
<dbReference type="KEGG" id="pseg:D3H65_07205"/>
<reference evidence="3 4" key="1">
    <citation type="submission" date="2018-09" db="EMBL/GenBank/DDBJ databases">
        <title>Genome sequencing of strain 6GH32-13.</title>
        <authorList>
            <person name="Weon H.-Y."/>
            <person name="Heo J."/>
            <person name="Kwon S.-W."/>
        </authorList>
    </citation>
    <scope>NUCLEOTIDE SEQUENCE [LARGE SCALE GENOMIC DNA]</scope>
    <source>
        <strain evidence="3 4">5GH32-13</strain>
    </source>
</reference>
<dbReference type="Proteomes" id="UP000263900">
    <property type="component" value="Chromosome"/>
</dbReference>
<dbReference type="AlphaFoldDB" id="A0A3B7ML90"/>
<dbReference type="SUPFAM" id="SSF55961">
    <property type="entry name" value="Bet v1-like"/>
    <property type="match status" value="1"/>
</dbReference>
<evidence type="ECO:0000256" key="1">
    <source>
        <dbReference type="ARBA" id="ARBA00006817"/>
    </source>
</evidence>
<dbReference type="OrthoDB" id="2355173at2"/>
<dbReference type="InterPro" id="IPR023393">
    <property type="entry name" value="START-like_dom_sf"/>
</dbReference>
<organism evidence="3 4">
    <name type="scientific">Paraflavitalea soli</name>
    <dbReference type="NCBI Taxonomy" id="2315862"/>
    <lineage>
        <taxon>Bacteria</taxon>
        <taxon>Pseudomonadati</taxon>
        <taxon>Bacteroidota</taxon>
        <taxon>Chitinophagia</taxon>
        <taxon>Chitinophagales</taxon>
        <taxon>Chitinophagaceae</taxon>
        <taxon>Paraflavitalea</taxon>
    </lineage>
</organism>
<dbReference type="Gene3D" id="3.30.530.20">
    <property type="match status" value="1"/>
</dbReference>
<evidence type="ECO:0000259" key="2">
    <source>
        <dbReference type="Pfam" id="PF08327"/>
    </source>
</evidence>
<dbReference type="CDD" id="cd08899">
    <property type="entry name" value="SRPBCC_CalC_Aha1-like_6"/>
    <property type="match status" value="1"/>
</dbReference>
<accession>A0A3B7ML90</accession>
<name>A0A3B7ML90_9BACT</name>
<keyword evidence="4" id="KW-1185">Reference proteome</keyword>
<evidence type="ECO:0000313" key="4">
    <source>
        <dbReference type="Proteomes" id="UP000263900"/>
    </source>
</evidence>
<dbReference type="Pfam" id="PF08327">
    <property type="entry name" value="AHSA1"/>
    <property type="match status" value="1"/>
</dbReference>
<feature type="domain" description="Activator of Hsp90 ATPase homologue 1/2-like C-terminal" evidence="2">
    <location>
        <begin position="51"/>
        <end position="164"/>
    </location>
</feature>
<protein>
    <recommendedName>
        <fullName evidence="2">Activator of Hsp90 ATPase homologue 1/2-like C-terminal domain-containing protein</fullName>
    </recommendedName>
</protein>
<evidence type="ECO:0000313" key="3">
    <source>
        <dbReference type="EMBL" id="AXY73776.1"/>
    </source>
</evidence>
<dbReference type="EMBL" id="CP032157">
    <property type="protein sequence ID" value="AXY73776.1"/>
    <property type="molecule type" value="Genomic_DNA"/>
</dbReference>